<protein>
    <submittedName>
        <fullName evidence="1">Uncharacterized protein</fullName>
    </submittedName>
</protein>
<organism evidence="1 2">
    <name type="scientific">Candidatus Jettenia caeni</name>
    <dbReference type="NCBI Taxonomy" id="247490"/>
    <lineage>
        <taxon>Bacteria</taxon>
        <taxon>Pseudomonadati</taxon>
        <taxon>Planctomycetota</taxon>
        <taxon>Candidatus Brocadiia</taxon>
        <taxon>Candidatus Brocadiales</taxon>
        <taxon>Candidatus Brocadiaceae</taxon>
        <taxon>Candidatus Jettenia</taxon>
    </lineage>
</organism>
<accession>I3IHE0</accession>
<comment type="caution">
    <text evidence="1">The sequence shown here is derived from an EMBL/GenBank/DDBJ whole genome shotgun (WGS) entry which is preliminary data.</text>
</comment>
<dbReference type="AlphaFoldDB" id="I3IHE0"/>
<dbReference type="Proteomes" id="UP000002985">
    <property type="component" value="Unassembled WGS sequence"/>
</dbReference>
<evidence type="ECO:0000313" key="2">
    <source>
        <dbReference type="Proteomes" id="UP000002985"/>
    </source>
</evidence>
<gene>
    <name evidence="1" type="ORF">KSU1_B0278</name>
</gene>
<reference evidence="1 2" key="1">
    <citation type="journal article" date="2012" name="FEBS Lett.">
        <title>Anammox organism KSU-1 expresses a NirK-type copper-containing nitrite reductase instead of a NirS-type with cytochrome cd1.</title>
        <authorList>
            <person name="Hira D."/>
            <person name="Toh H."/>
            <person name="Migita C.T."/>
            <person name="Okubo H."/>
            <person name="Nishiyama T."/>
            <person name="Hattori M."/>
            <person name="Furukawa K."/>
            <person name="Fujii T."/>
        </authorList>
    </citation>
    <scope>NUCLEOTIDE SEQUENCE [LARGE SCALE GENOMIC DNA]</scope>
</reference>
<proteinExistence type="predicted"/>
<keyword evidence="2" id="KW-1185">Reference proteome</keyword>
<dbReference type="EMBL" id="BAFH01000002">
    <property type="protein sequence ID" value="GAB61135.1"/>
    <property type="molecule type" value="Genomic_DNA"/>
</dbReference>
<evidence type="ECO:0000313" key="1">
    <source>
        <dbReference type="EMBL" id="GAB61135.1"/>
    </source>
</evidence>
<sequence length="56" mass="6643">MRIFFKDEVQEREVKECEDGQGVMFWSCLGERKNCLNHSLIVLSDFKSDRELYIGL</sequence>
<name>I3IHE0_9BACT</name>